<sequence length="541" mass="60325">MDESGSTLIEAPVPSVTIRKRRSSIPRRPRPEIQVFPQSYDPSTPVSYEPGRVSSEETDVSSGGKMFSLNQCISRGSPATIAETDYPNKRVKDDMESRVPYSNSGPGEDTYRHLSPTGHLGAIHNGVGNDNKLKKVKLKLGGVTRTIQAKSNPHGTYGYGSSTKSSQPHDAPRPRQKFTLQENSGEGQILSDTKIHYPTKALSRGIDSCKEGIRKMSNKSSAEKSDSVRKSKRVPKRRVLDGAFDEDDEDDDEIRYLEKLKTSKAYGVKDFEEDNSNKHRSLSQVSISVREIGKLAKDGKKRPDKGSDDTDYEEEEILLSDGDCEGKRKQKQRRESPPHTVMESKRELALTTRQRALLSSKEPSVGVNQVEFPNGLPPPPSRKQKEKLTEVEQQLKKTEAAHRRKLQNEKAARESEAEAIRKILGQDSNRKKKEDKAKKRQEELAQEKAAKHQVLASETVRIVMRPTGTVVTFPIEMGFPPIFESKPCSYPAPREKCAGPLCLNPNKYRDSKSKLPLCSLNCYKAIHSKMDAGNVPTLCGS</sequence>
<feature type="compositionally biased region" description="Basic and acidic residues" evidence="1">
    <location>
        <begin position="386"/>
        <end position="421"/>
    </location>
</feature>
<feature type="region of interest" description="Disordered" evidence="1">
    <location>
        <begin position="78"/>
        <end position="129"/>
    </location>
</feature>
<dbReference type="SMART" id="SM01406">
    <property type="entry name" value="PAPA-1"/>
    <property type="match status" value="1"/>
</dbReference>
<gene>
    <name evidence="3" type="ORF">CCAM_LOCUS8232</name>
</gene>
<feature type="region of interest" description="Disordered" evidence="1">
    <location>
        <begin position="1"/>
        <end position="66"/>
    </location>
</feature>
<dbReference type="Pfam" id="PF04795">
    <property type="entry name" value="PAPA-1"/>
    <property type="match status" value="1"/>
</dbReference>
<dbReference type="InterPro" id="IPR029523">
    <property type="entry name" value="INO80B/Ies2"/>
</dbReference>
<evidence type="ECO:0000259" key="2">
    <source>
        <dbReference type="SMART" id="SM01406"/>
    </source>
</evidence>
<feature type="domain" description="INO80 complex subunit B-like conserved region" evidence="2">
    <location>
        <begin position="392"/>
        <end position="477"/>
    </location>
</feature>
<dbReference type="Pfam" id="PF04438">
    <property type="entry name" value="zf-HIT"/>
    <property type="match status" value="1"/>
</dbReference>
<feature type="compositionally biased region" description="Basic residues" evidence="1">
    <location>
        <begin position="18"/>
        <end position="28"/>
    </location>
</feature>
<proteinExistence type="predicted"/>
<dbReference type="AlphaFoldDB" id="A0A484KW94"/>
<feature type="compositionally biased region" description="Acidic residues" evidence="1">
    <location>
        <begin position="243"/>
        <end position="252"/>
    </location>
</feature>
<feature type="region of interest" description="Disordered" evidence="1">
    <location>
        <begin position="266"/>
        <end position="450"/>
    </location>
</feature>
<feature type="compositionally biased region" description="Basic and acidic residues" evidence="1">
    <location>
        <begin position="86"/>
        <end position="97"/>
    </location>
</feature>
<dbReference type="EMBL" id="OOIL02000559">
    <property type="protein sequence ID" value="VFQ66456.1"/>
    <property type="molecule type" value="Genomic_DNA"/>
</dbReference>
<dbReference type="GO" id="GO:0031011">
    <property type="term" value="C:Ino80 complex"/>
    <property type="evidence" value="ECO:0007669"/>
    <property type="project" value="InterPro"/>
</dbReference>
<dbReference type="InterPro" id="IPR007529">
    <property type="entry name" value="Znf_HIT"/>
</dbReference>
<organism evidence="3 4">
    <name type="scientific">Cuscuta campestris</name>
    <dbReference type="NCBI Taxonomy" id="132261"/>
    <lineage>
        <taxon>Eukaryota</taxon>
        <taxon>Viridiplantae</taxon>
        <taxon>Streptophyta</taxon>
        <taxon>Embryophyta</taxon>
        <taxon>Tracheophyta</taxon>
        <taxon>Spermatophyta</taxon>
        <taxon>Magnoliopsida</taxon>
        <taxon>eudicotyledons</taxon>
        <taxon>Gunneridae</taxon>
        <taxon>Pentapetalae</taxon>
        <taxon>asterids</taxon>
        <taxon>lamiids</taxon>
        <taxon>Solanales</taxon>
        <taxon>Convolvulaceae</taxon>
        <taxon>Cuscuteae</taxon>
        <taxon>Cuscuta</taxon>
        <taxon>Cuscuta subgen. Grammica</taxon>
        <taxon>Cuscuta sect. Cleistogrammica</taxon>
    </lineage>
</organism>
<dbReference type="PANTHER" id="PTHR21561:SF25">
    <property type="entry name" value="OS03G0811500 PROTEIN"/>
    <property type="match status" value="1"/>
</dbReference>
<keyword evidence="4" id="KW-1185">Reference proteome</keyword>
<feature type="compositionally biased region" description="Acidic residues" evidence="1">
    <location>
        <begin position="309"/>
        <end position="318"/>
    </location>
</feature>
<dbReference type="Proteomes" id="UP000595140">
    <property type="component" value="Unassembled WGS sequence"/>
</dbReference>
<accession>A0A484KW94</accession>
<dbReference type="PANTHER" id="PTHR21561">
    <property type="entry name" value="INO80 COMPLEX SUBUNIT B"/>
    <property type="match status" value="1"/>
</dbReference>
<feature type="compositionally biased region" description="Basic and acidic residues" evidence="1">
    <location>
        <begin position="428"/>
        <end position="450"/>
    </location>
</feature>
<feature type="region of interest" description="Disordered" evidence="1">
    <location>
        <begin position="144"/>
        <end position="195"/>
    </location>
</feature>
<reference evidence="3 4" key="1">
    <citation type="submission" date="2018-04" db="EMBL/GenBank/DDBJ databases">
        <authorList>
            <person name="Vogel A."/>
        </authorList>
    </citation>
    <scope>NUCLEOTIDE SEQUENCE [LARGE SCALE GENOMIC DNA]</scope>
</reference>
<evidence type="ECO:0000313" key="4">
    <source>
        <dbReference type="Proteomes" id="UP000595140"/>
    </source>
</evidence>
<feature type="compositionally biased region" description="Low complexity" evidence="1">
    <location>
        <begin position="155"/>
        <end position="166"/>
    </location>
</feature>
<dbReference type="InterPro" id="IPR006880">
    <property type="entry name" value="INO80B_C"/>
</dbReference>
<dbReference type="OrthoDB" id="2021186at2759"/>
<evidence type="ECO:0000313" key="3">
    <source>
        <dbReference type="EMBL" id="VFQ66456.1"/>
    </source>
</evidence>
<evidence type="ECO:0000256" key="1">
    <source>
        <dbReference type="SAM" id="MobiDB-lite"/>
    </source>
</evidence>
<feature type="compositionally biased region" description="Basic and acidic residues" evidence="1">
    <location>
        <begin position="333"/>
        <end position="348"/>
    </location>
</feature>
<dbReference type="CDD" id="cd23021">
    <property type="entry name" value="zf-HIT_IN80B"/>
    <property type="match status" value="1"/>
</dbReference>
<protein>
    <recommendedName>
        <fullName evidence="2">INO80 complex subunit B-like conserved region domain-containing protein</fullName>
    </recommendedName>
</protein>
<feature type="compositionally biased region" description="Polar residues" evidence="1">
    <location>
        <begin position="145"/>
        <end position="154"/>
    </location>
</feature>
<dbReference type="GO" id="GO:0006338">
    <property type="term" value="P:chromatin remodeling"/>
    <property type="evidence" value="ECO:0007669"/>
    <property type="project" value="InterPro"/>
</dbReference>
<feature type="region of interest" description="Disordered" evidence="1">
    <location>
        <begin position="214"/>
        <end position="252"/>
    </location>
</feature>
<feature type="compositionally biased region" description="Polar residues" evidence="1">
    <location>
        <begin position="36"/>
        <end position="46"/>
    </location>
</feature>
<name>A0A484KW94_9ASTE</name>